<feature type="coiled-coil region" evidence="1">
    <location>
        <begin position="608"/>
        <end position="635"/>
    </location>
</feature>
<accession>A0A2A2PH60</accession>
<reference evidence="3 4" key="1">
    <citation type="submission" date="2017-08" db="EMBL/GenBank/DDBJ databases">
        <title>Draft Genome Sequence of Pseudomonas moraviensis TYU6, isolated from Taxus cuspidata by using PacBio Single-Molecule Real-Time Technology.</title>
        <authorList>
            <person name="Baek K.-H."/>
            <person name="Mishra A.K."/>
        </authorList>
    </citation>
    <scope>NUCLEOTIDE SEQUENCE [LARGE SCALE GENOMIC DNA]</scope>
    <source>
        <strain evidence="3 4">TYU6</strain>
    </source>
</reference>
<dbReference type="EMBL" id="NRST01000001">
    <property type="protein sequence ID" value="PAW54949.1"/>
    <property type="molecule type" value="Genomic_DNA"/>
</dbReference>
<dbReference type="PANTHER" id="PTHR32182">
    <property type="entry name" value="DNA REPLICATION AND REPAIR PROTEIN RECF"/>
    <property type="match status" value="1"/>
</dbReference>
<dbReference type="GO" id="GO:0006302">
    <property type="term" value="P:double-strand break repair"/>
    <property type="evidence" value="ECO:0007669"/>
    <property type="project" value="TreeGrafter"/>
</dbReference>
<proteinExistence type="predicted"/>
<protein>
    <recommendedName>
        <fullName evidence="2">RecF/RecN/SMC N-terminal domain-containing protein</fullName>
    </recommendedName>
</protein>
<evidence type="ECO:0000256" key="1">
    <source>
        <dbReference type="SAM" id="Coils"/>
    </source>
</evidence>
<dbReference type="Proteomes" id="UP000217830">
    <property type="component" value="Unassembled WGS sequence"/>
</dbReference>
<name>A0A2A2PH60_9PSED</name>
<keyword evidence="1" id="KW-0175">Coiled coil</keyword>
<dbReference type="RefSeq" id="WP_095667252.1">
    <property type="nucleotide sequence ID" value="NZ_NRST01000001.1"/>
</dbReference>
<comment type="caution">
    <text evidence="3">The sequence shown here is derived from an EMBL/GenBank/DDBJ whole genome shotgun (WGS) entry which is preliminary data.</text>
</comment>
<keyword evidence="4" id="KW-1185">Reference proteome</keyword>
<dbReference type="Gene3D" id="3.40.50.300">
    <property type="entry name" value="P-loop containing nucleotide triphosphate hydrolases"/>
    <property type="match status" value="2"/>
</dbReference>
<dbReference type="PANTHER" id="PTHR32182:SF22">
    <property type="entry name" value="ATP-DEPENDENT ENDONUCLEASE, OLD FAMILY-RELATED"/>
    <property type="match status" value="1"/>
</dbReference>
<dbReference type="GO" id="GO:0000731">
    <property type="term" value="P:DNA synthesis involved in DNA repair"/>
    <property type="evidence" value="ECO:0007669"/>
    <property type="project" value="TreeGrafter"/>
</dbReference>
<feature type="domain" description="RecF/RecN/SMC N-terminal" evidence="2">
    <location>
        <begin position="5"/>
        <end position="752"/>
    </location>
</feature>
<gene>
    <name evidence="3" type="ORF">CKQ80_06415</name>
</gene>
<dbReference type="AlphaFoldDB" id="A0A2A2PH60"/>
<dbReference type="SUPFAM" id="SSF52540">
    <property type="entry name" value="P-loop containing nucleoside triphosphate hydrolases"/>
    <property type="match status" value="1"/>
</dbReference>
<dbReference type="Pfam" id="PF02463">
    <property type="entry name" value="SMC_N"/>
    <property type="match status" value="1"/>
</dbReference>
<dbReference type="InterPro" id="IPR003395">
    <property type="entry name" value="RecF/RecN/SMC_N"/>
</dbReference>
<evidence type="ECO:0000313" key="4">
    <source>
        <dbReference type="Proteomes" id="UP000217830"/>
    </source>
</evidence>
<evidence type="ECO:0000313" key="3">
    <source>
        <dbReference type="EMBL" id="PAW54949.1"/>
    </source>
</evidence>
<dbReference type="InterPro" id="IPR027417">
    <property type="entry name" value="P-loop_NTPase"/>
</dbReference>
<organism evidence="3 4">
    <name type="scientific">Pseudomonas moraviensis</name>
    <dbReference type="NCBI Taxonomy" id="321662"/>
    <lineage>
        <taxon>Bacteria</taxon>
        <taxon>Pseudomonadati</taxon>
        <taxon>Pseudomonadota</taxon>
        <taxon>Gammaproteobacteria</taxon>
        <taxon>Pseudomonadales</taxon>
        <taxon>Pseudomonadaceae</taxon>
        <taxon>Pseudomonas</taxon>
    </lineage>
</organism>
<sequence>MNWKISKIRLVGFKAFSAVDLDIEGASLLTLDGPNGFGKTTIFDAVELLLTGKIDRVKRLFTNIMIGNTQNYKDNLYWNNRSGDRDLTIRIEFHNGSDTLILARRASVYDLQQVENNRADKFELFKLYELASFDSELFDNDTFREEGFIEQKFGENFKENYAHLNYLEQGQSEYLFSTRVDKRKEALNKLTNTAAVIHEMEKYRKIKRRINSNVINNKIRIEKGEQLARDYELLKVQLGVDLPEAIYEKLSTIDDQPEWDKQQPFSVYNKEVLDLYSEEVRELLGLLSSKAEVKNRIYNERIESYILKNTASLRALVQIGKNTSQLQDLNLAQKEINQLKSSLVLIGKGSSVISYAEVESVFGWQSEQFEFLKGNIENRDTLTASSTSKTSALNEITRLKQELVIEHFKLFPDEKDCPLCGADWADHKNLLDKIELKSQEILRALNSDEKALLEVTGKIAEDLDAIKLRLTVELAAIDLKYDAALHELLIANQEKIGQLQTLEQSLKERGITYPDSYTTNIEVVEGRLSEILVQFRSKKIPEAGELSENWKSIIASTFSGADDFYLVTVESVERKLAYIMSKANEVRSEALTSVHSDLLKFQKETKAAIAVRKKVDGLEKLLAKLEKDYSEKTISDIELIFHIYSGRLIQNYQRGLGLFIESRDGQQLRFATAEGSEHDAILSMSSGQISALSLAFFFSLNKVYSRTPIIMIDDPSQSLDEVNIASLTDLLRCELKDRQLLVSSHEEDISSYMRYRFARAGLPYRSFNMQKLAKGAEGN</sequence>
<evidence type="ECO:0000259" key="2">
    <source>
        <dbReference type="Pfam" id="PF02463"/>
    </source>
</evidence>